<dbReference type="Pfam" id="PF14258">
    <property type="entry name" value="DUF4350"/>
    <property type="match status" value="1"/>
</dbReference>
<accession>A0A4Q9V1W2</accession>
<proteinExistence type="predicted"/>
<comment type="caution">
    <text evidence="3">The sequence shown here is derived from an EMBL/GenBank/DDBJ whole genome shotgun (WGS) entry which is preliminary data.</text>
</comment>
<keyword evidence="4" id="KW-1185">Reference proteome</keyword>
<protein>
    <submittedName>
        <fullName evidence="3">DUF4350 domain-containing protein</fullName>
    </submittedName>
</protein>
<feature type="domain" description="DUF4350" evidence="2">
    <location>
        <begin position="55"/>
        <end position="221"/>
    </location>
</feature>
<dbReference type="RefSeq" id="WP_131278978.1">
    <property type="nucleotide sequence ID" value="NZ_JBHSLR010000009.1"/>
</dbReference>
<dbReference type="OrthoDB" id="5241668at2"/>
<sequence>MNARTSLDTKPIKQLSRSESKTRRLLAAVLVGAALVAVIANIFLVSSNDNRPYSPDSTAKNGSAAIAALLKNEGITVEHVRTAKQLQHIDSQTTVLVTNPVEISNDDISLMVEADARIIVLGASGVFDPTPWGFQGDLSLRSSRSVVADCEDNAAKIADQIGPTTTTIGNPPSDSCFMIGNEAVWATAPKNPKISFFGAPDILTNQFLDERGNAAFAMHILGSQPKLAWIEGYSSFEFKNDSHIKSALPDWLTYGAIAALLSGLWLVATQLRRFGRLVPETMPVVVPIGETQAGRARLYARGKDYAYAASVLRAATIQNLASRYGLHRYSSRDDVVAAFAAASQRTPNELADMLYTRQIRSERDLRRLNEDLNELTKEISHEH</sequence>
<reference evidence="3 4" key="1">
    <citation type="submission" date="2019-02" db="EMBL/GenBank/DDBJ databases">
        <title>Arcanobacterium bovis sp. nov., isolated from the milk of a cow with mastitis.</title>
        <authorList>
            <person name="Sammra O."/>
            <person name="Foster G."/>
            <person name="Hassan A."/>
            <person name="Alssahen M."/>
            <person name="Laemmler C."/>
            <person name="Borowiak M."/>
            <person name="Malorny B."/>
            <person name="Abdulmawjood A."/>
        </authorList>
    </citation>
    <scope>NUCLEOTIDE SEQUENCE [LARGE SCALE GENOMIC DNA]</scope>
    <source>
        <strain evidence="3 4">C605018/01/1</strain>
    </source>
</reference>
<dbReference type="InterPro" id="IPR025646">
    <property type="entry name" value="DUF4350"/>
</dbReference>
<keyword evidence="1" id="KW-0472">Membrane</keyword>
<evidence type="ECO:0000256" key="1">
    <source>
        <dbReference type="SAM" id="Phobius"/>
    </source>
</evidence>
<evidence type="ECO:0000259" key="2">
    <source>
        <dbReference type="Pfam" id="PF14258"/>
    </source>
</evidence>
<dbReference type="EMBL" id="SJDT01000001">
    <property type="protein sequence ID" value="TBW23619.1"/>
    <property type="molecule type" value="Genomic_DNA"/>
</dbReference>
<evidence type="ECO:0000313" key="3">
    <source>
        <dbReference type="EMBL" id="TBW23619.1"/>
    </source>
</evidence>
<dbReference type="Proteomes" id="UP000293036">
    <property type="component" value="Unassembled WGS sequence"/>
</dbReference>
<name>A0A4Q9V1W2_9ACTO</name>
<evidence type="ECO:0000313" key="4">
    <source>
        <dbReference type="Proteomes" id="UP000293036"/>
    </source>
</evidence>
<keyword evidence="1" id="KW-0812">Transmembrane</keyword>
<dbReference type="AlphaFoldDB" id="A0A4Q9V1W2"/>
<organism evidence="3 4">
    <name type="scientific">Arcanobacterium bovis</name>
    <dbReference type="NCBI Taxonomy" id="2529275"/>
    <lineage>
        <taxon>Bacteria</taxon>
        <taxon>Bacillati</taxon>
        <taxon>Actinomycetota</taxon>
        <taxon>Actinomycetes</taxon>
        <taxon>Actinomycetales</taxon>
        <taxon>Actinomycetaceae</taxon>
        <taxon>Arcanobacterium</taxon>
    </lineage>
</organism>
<gene>
    <name evidence="3" type="ORF">EZJ44_00295</name>
</gene>
<feature type="transmembrane region" description="Helical" evidence="1">
    <location>
        <begin position="25"/>
        <end position="45"/>
    </location>
</feature>
<keyword evidence="1" id="KW-1133">Transmembrane helix</keyword>